<accession>A0A8H3CSJ7</accession>
<dbReference type="Gene3D" id="3.30.420.40">
    <property type="match status" value="1"/>
</dbReference>
<evidence type="ECO:0000313" key="2">
    <source>
        <dbReference type="Proteomes" id="UP000663888"/>
    </source>
</evidence>
<dbReference type="AlphaFoldDB" id="A0A8H3CSJ7"/>
<sequence length="232" mass="26078">MVTRGGPGAADSQQLDEVWGEENKIVVGIDIGTTHSGVALAYLEKGERQKAHRISKWPGQGEQNQRAKVPTVIWYNLETKKAELFGSEALSRDGREIAEGNGWFLVEHFKLHLQPKELRKPDMKLKLLPPGITLAQIYSDFLGYLLKHTKAFVEKRIPLGKQIWEKHKHTMEVVIAHPNGWDTLQHAFLRKAAIDSGFVDSDKADVQVQFVTEAEASVHYCIHHSSLGSKVQ</sequence>
<dbReference type="CDD" id="cd10170">
    <property type="entry name" value="ASKHA_NBD_HSP70"/>
    <property type="match status" value="1"/>
</dbReference>
<dbReference type="PANTHER" id="PTHR14187:SF5">
    <property type="entry name" value="HEAT SHOCK 70 KDA PROTEIN 12A"/>
    <property type="match status" value="1"/>
</dbReference>
<organism evidence="1 2">
    <name type="scientific">Rhizoctonia solani</name>
    <dbReference type="NCBI Taxonomy" id="456999"/>
    <lineage>
        <taxon>Eukaryota</taxon>
        <taxon>Fungi</taxon>
        <taxon>Dikarya</taxon>
        <taxon>Basidiomycota</taxon>
        <taxon>Agaricomycotina</taxon>
        <taxon>Agaricomycetes</taxon>
        <taxon>Cantharellales</taxon>
        <taxon>Ceratobasidiaceae</taxon>
        <taxon>Rhizoctonia</taxon>
    </lineage>
</organism>
<name>A0A8H3CSJ7_9AGAM</name>
<protein>
    <submittedName>
        <fullName evidence="1">Uncharacterized protein</fullName>
    </submittedName>
</protein>
<dbReference type="InterPro" id="IPR043129">
    <property type="entry name" value="ATPase_NBD"/>
</dbReference>
<dbReference type="EMBL" id="CAJMWX010001517">
    <property type="protein sequence ID" value="CAE6493509.1"/>
    <property type="molecule type" value="Genomic_DNA"/>
</dbReference>
<gene>
    <name evidence="1" type="ORF">RDB_LOCUS143809</name>
</gene>
<proteinExistence type="predicted"/>
<reference evidence="1" key="1">
    <citation type="submission" date="2021-01" db="EMBL/GenBank/DDBJ databases">
        <authorList>
            <person name="Kaushik A."/>
        </authorList>
    </citation>
    <scope>NUCLEOTIDE SEQUENCE</scope>
    <source>
        <strain evidence="1">AG4-R118</strain>
    </source>
</reference>
<evidence type="ECO:0000313" key="1">
    <source>
        <dbReference type="EMBL" id="CAE6493509.1"/>
    </source>
</evidence>
<dbReference type="Proteomes" id="UP000663888">
    <property type="component" value="Unassembled WGS sequence"/>
</dbReference>
<feature type="non-terminal residue" evidence="1">
    <location>
        <position position="1"/>
    </location>
</feature>
<comment type="caution">
    <text evidence="1">The sequence shown here is derived from an EMBL/GenBank/DDBJ whole genome shotgun (WGS) entry which is preliminary data.</text>
</comment>
<dbReference type="SUPFAM" id="SSF53067">
    <property type="entry name" value="Actin-like ATPase domain"/>
    <property type="match status" value="1"/>
</dbReference>
<dbReference type="PANTHER" id="PTHR14187">
    <property type="entry name" value="ALPHA KINASE/ELONGATION FACTOR 2 KINASE"/>
    <property type="match status" value="1"/>
</dbReference>